<dbReference type="PANTHER" id="PTHR13887:SF14">
    <property type="entry name" value="DISULFIDE BOND FORMATION PROTEIN D"/>
    <property type="match status" value="1"/>
</dbReference>
<evidence type="ECO:0000313" key="9">
    <source>
        <dbReference type="Proteomes" id="UP000603904"/>
    </source>
</evidence>
<dbReference type="Gene3D" id="3.40.30.10">
    <property type="entry name" value="Glutaredoxin"/>
    <property type="match status" value="1"/>
</dbReference>
<gene>
    <name evidence="8" type="ORF">Mco01_01090</name>
</gene>
<keyword evidence="5" id="KW-0676">Redox-active center</keyword>
<keyword evidence="4" id="KW-1015">Disulfide bond</keyword>
<comment type="caution">
    <text evidence="8">The sequence shown here is derived from an EMBL/GenBank/DDBJ whole genome shotgun (WGS) entry which is preliminary data.</text>
</comment>
<organism evidence="8 9">
    <name type="scientific">Microbispora corallina</name>
    <dbReference type="NCBI Taxonomy" id="83302"/>
    <lineage>
        <taxon>Bacteria</taxon>
        <taxon>Bacillati</taxon>
        <taxon>Actinomycetota</taxon>
        <taxon>Actinomycetes</taxon>
        <taxon>Streptosporangiales</taxon>
        <taxon>Streptosporangiaceae</taxon>
        <taxon>Microbispora</taxon>
    </lineage>
</organism>
<evidence type="ECO:0000256" key="1">
    <source>
        <dbReference type="ARBA" id="ARBA00005791"/>
    </source>
</evidence>
<dbReference type="SUPFAM" id="SSF52833">
    <property type="entry name" value="Thioredoxin-like"/>
    <property type="match status" value="1"/>
</dbReference>
<evidence type="ECO:0000313" key="8">
    <source>
        <dbReference type="EMBL" id="GIH37109.1"/>
    </source>
</evidence>
<protein>
    <submittedName>
        <fullName evidence="8">Membrane protein</fullName>
    </submittedName>
</protein>
<dbReference type="InterPro" id="IPR036249">
    <property type="entry name" value="Thioredoxin-like_sf"/>
</dbReference>
<evidence type="ECO:0000256" key="4">
    <source>
        <dbReference type="ARBA" id="ARBA00023157"/>
    </source>
</evidence>
<evidence type="ECO:0000256" key="2">
    <source>
        <dbReference type="ARBA" id="ARBA00022729"/>
    </source>
</evidence>
<sequence length="250" mass="27072">MSKRTSEAARARIAAQREALRKQEQRKRMTTIIAVVVIAVVAVAIGWWSMRQGESEKVTGGLAPVTIQEDGSVVMAKPGVTAPVVDVYEDYQCPACKQLEETSGSTLKNLAAEGKAKVVYHMITIFSDEPAHSNSLRAANAARCVTDGSQYMKFHDLLYQRQPSETETGFSPDDLVKWGKEAGVTAPDFETCVRQQRNVSAHEQYTSTIMSSLKLSGTPTVMLNGQSLDTGTAFVPSALRDAVVKASSKG</sequence>
<accession>A0ABQ4FQL7</accession>
<keyword evidence="6" id="KW-1133">Transmembrane helix</keyword>
<dbReference type="Pfam" id="PF13462">
    <property type="entry name" value="Thioredoxin_4"/>
    <property type="match status" value="1"/>
</dbReference>
<dbReference type="CDD" id="cd02972">
    <property type="entry name" value="DsbA_family"/>
    <property type="match status" value="1"/>
</dbReference>
<evidence type="ECO:0000256" key="3">
    <source>
        <dbReference type="ARBA" id="ARBA00023002"/>
    </source>
</evidence>
<keyword evidence="9" id="KW-1185">Reference proteome</keyword>
<reference evidence="8 9" key="1">
    <citation type="submission" date="2021-01" db="EMBL/GenBank/DDBJ databases">
        <title>Whole genome shotgun sequence of Microbispora corallina NBRC 16416.</title>
        <authorList>
            <person name="Komaki H."/>
            <person name="Tamura T."/>
        </authorList>
    </citation>
    <scope>NUCLEOTIDE SEQUENCE [LARGE SCALE GENOMIC DNA]</scope>
    <source>
        <strain evidence="8 9">NBRC 16416</strain>
    </source>
</reference>
<evidence type="ECO:0000259" key="7">
    <source>
        <dbReference type="Pfam" id="PF13462"/>
    </source>
</evidence>
<dbReference type="PANTHER" id="PTHR13887">
    <property type="entry name" value="GLUTATHIONE S-TRANSFERASE KAPPA"/>
    <property type="match status" value="1"/>
</dbReference>
<keyword evidence="6" id="KW-0812">Transmembrane</keyword>
<dbReference type="InterPro" id="IPR012336">
    <property type="entry name" value="Thioredoxin-like_fold"/>
</dbReference>
<feature type="transmembrane region" description="Helical" evidence="6">
    <location>
        <begin position="31"/>
        <end position="50"/>
    </location>
</feature>
<keyword evidence="3" id="KW-0560">Oxidoreductase</keyword>
<dbReference type="RefSeq" id="WP_239103234.1">
    <property type="nucleotide sequence ID" value="NZ_BAAAGP010000018.1"/>
</dbReference>
<keyword evidence="2" id="KW-0732">Signal</keyword>
<dbReference type="Proteomes" id="UP000603904">
    <property type="component" value="Unassembled WGS sequence"/>
</dbReference>
<keyword evidence="6" id="KW-0472">Membrane</keyword>
<comment type="similarity">
    <text evidence="1">Belongs to the thioredoxin family. DsbA subfamily.</text>
</comment>
<evidence type="ECO:0000256" key="5">
    <source>
        <dbReference type="ARBA" id="ARBA00023284"/>
    </source>
</evidence>
<evidence type="ECO:0000256" key="6">
    <source>
        <dbReference type="SAM" id="Phobius"/>
    </source>
</evidence>
<feature type="domain" description="Thioredoxin-like fold" evidence="7">
    <location>
        <begin position="82"/>
        <end position="229"/>
    </location>
</feature>
<dbReference type="EMBL" id="BOOC01000001">
    <property type="protein sequence ID" value="GIH37109.1"/>
    <property type="molecule type" value="Genomic_DNA"/>
</dbReference>
<name>A0ABQ4FQL7_9ACTN</name>
<proteinExistence type="inferred from homology"/>